<reference evidence="2" key="1">
    <citation type="submission" date="2020-01" db="EMBL/GenBank/DDBJ databases">
        <title>Identification and distribution of gene clusters putatively required for synthesis of sphingolipid metabolism inhibitors in phylogenetically diverse species of the filamentous fungus Fusarium.</title>
        <authorList>
            <person name="Kim H.-S."/>
            <person name="Busman M."/>
            <person name="Brown D.W."/>
            <person name="Divon H."/>
            <person name="Uhlig S."/>
            <person name="Proctor R.H."/>
        </authorList>
    </citation>
    <scope>NUCLEOTIDE SEQUENCE</scope>
    <source>
        <strain evidence="2">NRRL 53441</strain>
    </source>
</reference>
<dbReference type="AlphaFoldDB" id="A0A8H4NKR6"/>
<protein>
    <submittedName>
        <fullName evidence="2">Uncharacterized protein</fullName>
    </submittedName>
</protein>
<organism evidence="2 3">
    <name type="scientific">Fusarium austroafricanum</name>
    <dbReference type="NCBI Taxonomy" id="2364996"/>
    <lineage>
        <taxon>Eukaryota</taxon>
        <taxon>Fungi</taxon>
        <taxon>Dikarya</taxon>
        <taxon>Ascomycota</taxon>
        <taxon>Pezizomycotina</taxon>
        <taxon>Sordariomycetes</taxon>
        <taxon>Hypocreomycetidae</taxon>
        <taxon>Hypocreales</taxon>
        <taxon>Nectriaceae</taxon>
        <taxon>Fusarium</taxon>
        <taxon>Fusarium concolor species complex</taxon>
    </lineage>
</organism>
<comment type="caution">
    <text evidence="2">The sequence shown here is derived from an EMBL/GenBank/DDBJ whole genome shotgun (WGS) entry which is preliminary data.</text>
</comment>
<sequence>MSETASALEHSERGLDDSGDSDAFIVHDSDGGSGISIPRTPPVPQSTLSQRQPVSPARAILRHPIHAIETFAGAREASGAFTI</sequence>
<dbReference type="OrthoDB" id="5057281at2759"/>
<gene>
    <name evidence="2" type="ORF">F53441_12725</name>
</gene>
<feature type="region of interest" description="Disordered" evidence="1">
    <location>
        <begin position="1"/>
        <end position="55"/>
    </location>
</feature>
<dbReference type="Proteomes" id="UP000605986">
    <property type="component" value="Unassembled WGS sequence"/>
</dbReference>
<accession>A0A8H4NKR6</accession>
<evidence type="ECO:0000313" key="2">
    <source>
        <dbReference type="EMBL" id="KAF4438765.1"/>
    </source>
</evidence>
<evidence type="ECO:0000256" key="1">
    <source>
        <dbReference type="SAM" id="MobiDB-lite"/>
    </source>
</evidence>
<evidence type="ECO:0000313" key="3">
    <source>
        <dbReference type="Proteomes" id="UP000605986"/>
    </source>
</evidence>
<dbReference type="EMBL" id="JAADJG010000716">
    <property type="protein sequence ID" value="KAF4438765.1"/>
    <property type="molecule type" value="Genomic_DNA"/>
</dbReference>
<proteinExistence type="predicted"/>
<keyword evidence="3" id="KW-1185">Reference proteome</keyword>
<name>A0A8H4NKR6_9HYPO</name>